<dbReference type="RefSeq" id="WP_091568825.1">
    <property type="nucleotide sequence ID" value="NZ_FLRH01000003.1"/>
</dbReference>
<organism evidence="2 3">
    <name type="scientific">Micromonospora sediminicola</name>
    <dbReference type="NCBI Taxonomy" id="946078"/>
    <lineage>
        <taxon>Bacteria</taxon>
        <taxon>Bacillati</taxon>
        <taxon>Actinomycetota</taxon>
        <taxon>Actinomycetes</taxon>
        <taxon>Micromonosporales</taxon>
        <taxon>Micromonosporaceae</taxon>
        <taxon>Micromonospora</taxon>
    </lineage>
</organism>
<dbReference type="AlphaFoldDB" id="A0A1A9B470"/>
<name>A0A1A9B470_9ACTN</name>
<evidence type="ECO:0000313" key="2">
    <source>
        <dbReference type="EMBL" id="SBT63908.1"/>
    </source>
</evidence>
<evidence type="ECO:0000256" key="1">
    <source>
        <dbReference type="SAM" id="MobiDB-lite"/>
    </source>
</evidence>
<dbReference type="STRING" id="946078.GA0070622_0876"/>
<dbReference type="OrthoDB" id="3543561at2"/>
<evidence type="ECO:0008006" key="4">
    <source>
        <dbReference type="Google" id="ProtNLM"/>
    </source>
</evidence>
<protein>
    <recommendedName>
        <fullName evidence="4">DUF2637 domain-containing protein</fullName>
    </recommendedName>
</protein>
<evidence type="ECO:0000313" key="3">
    <source>
        <dbReference type="Proteomes" id="UP000199558"/>
    </source>
</evidence>
<dbReference type="EMBL" id="FLRH01000003">
    <property type="protein sequence ID" value="SBT63908.1"/>
    <property type="molecule type" value="Genomic_DNA"/>
</dbReference>
<feature type="compositionally biased region" description="Basic and acidic residues" evidence="1">
    <location>
        <begin position="35"/>
        <end position="59"/>
    </location>
</feature>
<feature type="region of interest" description="Disordered" evidence="1">
    <location>
        <begin position="376"/>
        <end position="400"/>
    </location>
</feature>
<proteinExistence type="predicted"/>
<accession>A0A1A9B470</accession>
<gene>
    <name evidence="2" type="ORF">GA0070622_0876</name>
</gene>
<reference evidence="3" key="1">
    <citation type="submission" date="2016-06" db="EMBL/GenBank/DDBJ databases">
        <authorList>
            <person name="Varghese N."/>
            <person name="Submissions Spin"/>
        </authorList>
    </citation>
    <scope>NUCLEOTIDE SEQUENCE [LARGE SCALE GENOMIC DNA]</scope>
    <source>
        <strain evidence="3">DSM 45794</strain>
    </source>
</reference>
<sequence length="450" mass="49549">MKLISRAPRLSPAELAEVEQTRIRTEDERRRLADAFAREQADADRADRRRAEREKAREVKKARKAKARARARRRATLHRWASTARYVAPLLLVNLAAVGGQTAYAFTRTPESWPVPARIAVALVYAATVESISLYVNWHAHDALLQGATGTAAEMRRRAYAIAAVVAVMNYSHFDGEHWAPTPFAVGSGMASLLSPWLWGLHTRRAQHVQLLRKDLLDETGAVFDRKRRRAFPIRTWKAERWSIEHNVRDPRQAWAGYHAERDAKRARAPHGRARWAWAVLRGRAVANPVKPAPKLVLDESDPGVQVARRLRQQMQVAQEAIRPQLGRLAVVGHSLGLWPAGPAAPTTGTAAARAPTAVAATKPTTRTRAVVARTDHAATTKTRQKSTTNAATKPATTGAEADRTAAAYATFVADHGRPPSGTELAAMAGVSKSYANNWKRDNATTVKEA</sequence>
<keyword evidence="3" id="KW-1185">Reference proteome</keyword>
<dbReference type="Proteomes" id="UP000199558">
    <property type="component" value="Unassembled WGS sequence"/>
</dbReference>
<feature type="region of interest" description="Disordered" evidence="1">
    <location>
        <begin position="35"/>
        <end position="63"/>
    </location>
</feature>